<evidence type="ECO:0000313" key="2">
    <source>
        <dbReference type="EMBL" id="APG77314.1"/>
    </source>
</evidence>
<feature type="transmembrane region" description="Helical" evidence="1">
    <location>
        <begin position="696"/>
        <end position="714"/>
    </location>
</feature>
<dbReference type="GeneID" id="30745591"/>
<feature type="transmembrane region" description="Helical" evidence="1">
    <location>
        <begin position="645"/>
        <end position="675"/>
    </location>
</feature>
<dbReference type="Proteomes" id="UP000204579">
    <property type="component" value="Segment"/>
</dbReference>
<dbReference type="OrthoDB" id="30743at10239"/>
<name>A0A1L3KIW8_9NIDO</name>
<keyword evidence="1" id="KW-0472">Membrane</keyword>
<feature type="transmembrane region" description="Helical" evidence="1">
    <location>
        <begin position="741"/>
        <end position="766"/>
    </location>
</feature>
<dbReference type="KEGG" id="vg:30745591"/>
<keyword evidence="1" id="KW-1133">Transmembrane helix</keyword>
<evidence type="ECO:0000256" key="1">
    <source>
        <dbReference type="SAM" id="Phobius"/>
    </source>
</evidence>
<sequence>MHFFLQLCFLATAAQASTLHTTCNVWKKAGYCDTNLKRIRDHTRWLCPNTCGAGTARFLDGYVDIPAKYKGKHYSPYESVHTSYNVFDTMNMRMSEVDWDHFSCPTEPTSGVDTFSKTIRLISGYPCTYNVEYHLATYDEMLKEGQAELLTDLNRVSAGSHWVPMHDQFNISKNVCNRHVMSITADSEFQAIKFVVSPGFKPHIVGNVIDAFTNQGHGRYYIGVFDKRVGLGGSKYLMRAIDTISDGESQIGRNTWRSAGWASSFYCEDRQMFSYVDIPDLEEISILPPMQRPTAQEALENCVWLTTSHIANVPLILSCPEHTSPINLYLHSVGFGGTSLYTFNLNYHIDDVHGGISYLWAEYNQATKYFLGLADYELRLPSEDLQDVEIATIPRYHVVVFEENTNFIKRRFIHFIHSAFSAYDPNPDSYKYPCTEPGFGERWAFMPVKFSQLAHVTSVCGTFSPPLGYCGIHERDCENDSGQKLQWGVDAYKYMYNALLTGPAATFELTVHYNSKHKLSDFRTLGYGKANEFGDDDYEECHRKPFYILGAQIALCFPHQAQDFYGNKLKLTGCVRQGGYYYRCVAEAFVGLVYPAGGPMLPVAYPYIYGGWRKLYANPPDTIERSFYQSYRGASVKYAKSIDNLLVWGPLAAFLGFVVSVWILMLIYLLIALVLSLLEWLTCFKKGSKSYRKFHGTYFVHCFLSFAYLGYPGYKPAWFKPDRLATNANNAKTLHNAKWVALSYIAVLLFPIYVFVIIVLGILSIARIAKKRVKVKTS</sequence>
<protein>
    <submittedName>
        <fullName evidence="2">Putative glycoprotein 1</fullName>
    </submittedName>
</protein>
<proteinExistence type="predicted"/>
<dbReference type="RefSeq" id="YP_009333333.1">
    <property type="nucleotide sequence ID" value="NC_032492.1"/>
</dbReference>
<dbReference type="EMBL" id="KX883628">
    <property type="protein sequence ID" value="APG77314.1"/>
    <property type="molecule type" value="Genomic_RNA"/>
</dbReference>
<organism evidence="2">
    <name type="scientific">Beihai Nido-like virus 2</name>
    <dbReference type="NCBI Taxonomy" id="1922351"/>
    <lineage>
        <taxon>Viruses</taxon>
        <taxon>Riboviria</taxon>
        <taxon>Orthornavirae</taxon>
        <taxon>Pisuviricota</taxon>
        <taxon>Pisoniviricetes</taxon>
        <taxon>Nidovirales</taxon>
        <taxon>Ronidovirineae</taxon>
        <taxon>Euroniviridae</taxon>
        <taxon>Ceronivirinae</taxon>
        <taxon>Charybnivirus</taxon>
        <taxon>Cradenivirus</taxon>
        <taxon>Charybnivirus charybdis</taxon>
        <taxon>Charybnivirus 1</taxon>
    </lineage>
</organism>
<keyword evidence="1" id="KW-0812">Transmembrane</keyword>
<reference evidence="2" key="1">
    <citation type="journal article" date="2016" name="Nature">
        <title>Redefining the invertebrate RNA virosphere.</title>
        <authorList>
            <person name="Shi M."/>
            <person name="Lin X.D."/>
            <person name="Tian J.H."/>
            <person name="Chen L.J."/>
            <person name="Chen X."/>
            <person name="Li C.X."/>
            <person name="Qin X.C."/>
            <person name="Li J."/>
            <person name="Cao J.P."/>
            <person name="Eden J.S."/>
            <person name="Buchmann J."/>
            <person name="Wang W."/>
            <person name="Xu J."/>
            <person name="Holmes E.C."/>
            <person name="Zhang Y.Z."/>
        </authorList>
    </citation>
    <scope>NUCLEOTIDE SEQUENCE [LARGE SCALE GENOMIC DNA]</scope>
    <source>
        <strain evidence="2">BHXun32263</strain>
    </source>
</reference>
<keyword evidence="3" id="KW-1185">Reference proteome</keyword>
<accession>A0A1L3KIW8</accession>
<evidence type="ECO:0000313" key="3">
    <source>
        <dbReference type="Proteomes" id="UP000204579"/>
    </source>
</evidence>